<sequence length="141" mass="16268">METSDKYNLQRFVEAQNSVFEEVCSELEEGRKKTHWMWFIFPQIAGLGHSPMAQRYAISGRAEAEAYVRHPVLGPRLRRCTHLVNRAIGRSINQIFGSPDDMKFHSSMTLFARTADDSQIFRDALQKYFAGELDQATLQRL</sequence>
<accession>A0A4U8Z441</accession>
<evidence type="ECO:0000313" key="1">
    <source>
        <dbReference type="EMBL" id="VFU10214.1"/>
    </source>
</evidence>
<dbReference type="Proteomes" id="UP000294360">
    <property type="component" value="Chromosome"/>
</dbReference>
<dbReference type="SUPFAM" id="SSF140736">
    <property type="entry name" value="Rv1873-like"/>
    <property type="match status" value="1"/>
</dbReference>
<evidence type="ECO:0000313" key="2">
    <source>
        <dbReference type="Proteomes" id="UP000294360"/>
    </source>
</evidence>
<dbReference type="Gene3D" id="1.25.40.380">
    <property type="entry name" value="Protein of unknown function DUF1810"/>
    <property type="match status" value="1"/>
</dbReference>
<dbReference type="OrthoDB" id="9801870at2"/>
<gene>
    <name evidence="1" type="ORF">MTUNDRAET4_3327</name>
</gene>
<name>A0A4U8Z441_METTU</name>
<dbReference type="EMBL" id="LR536450">
    <property type="protein sequence ID" value="VFU10214.1"/>
    <property type="molecule type" value="Genomic_DNA"/>
</dbReference>
<dbReference type="KEGG" id="mtun:MTUNDRAET4_3327"/>
<dbReference type="AlphaFoldDB" id="A0A4U8Z441"/>
<reference evidence="1 2" key="1">
    <citation type="submission" date="2019-03" db="EMBL/GenBank/DDBJ databases">
        <authorList>
            <person name="Kox A.R. M."/>
        </authorList>
    </citation>
    <scope>NUCLEOTIDE SEQUENCE [LARGE SCALE GENOMIC DNA]</scope>
    <source>
        <strain evidence="1">MTUNDRAET4 annotated genome</strain>
    </source>
</reference>
<organism evidence="1 2">
    <name type="scientific">Methylocella tundrae</name>
    <dbReference type="NCBI Taxonomy" id="227605"/>
    <lineage>
        <taxon>Bacteria</taxon>
        <taxon>Pseudomonadati</taxon>
        <taxon>Pseudomonadota</taxon>
        <taxon>Alphaproteobacteria</taxon>
        <taxon>Hyphomicrobiales</taxon>
        <taxon>Beijerinckiaceae</taxon>
        <taxon>Methylocella</taxon>
    </lineage>
</organism>
<protein>
    <submittedName>
        <fullName evidence="1">Calpastatin</fullName>
    </submittedName>
</protein>
<proteinExistence type="predicted"/>
<dbReference type="RefSeq" id="WP_134490875.1">
    <property type="nucleotide sequence ID" value="NZ_CP139089.1"/>
</dbReference>
<dbReference type="InterPro" id="IPR036287">
    <property type="entry name" value="Rv1873-like_sf"/>
</dbReference>
<dbReference type="InterPro" id="IPR014937">
    <property type="entry name" value="DUF1810"/>
</dbReference>
<dbReference type="PIRSF" id="PIRSF008546">
    <property type="entry name" value="UCP008546"/>
    <property type="match status" value="1"/>
</dbReference>
<dbReference type="Pfam" id="PF08837">
    <property type="entry name" value="DUF1810"/>
    <property type="match status" value="1"/>
</dbReference>